<protein>
    <submittedName>
        <fullName evidence="9">Unannotated protein</fullName>
    </submittedName>
</protein>
<feature type="transmembrane region" description="Helical" evidence="7">
    <location>
        <begin position="301"/>
        <end position="323"/>
    </location>
</feature>
<dbReference type="PANTHER" id="PTHR42751">
    <property type="entry name" value="SODIUM/HYDROGEN EXCHANGER FAMILY/TRKA DOMAIN PROTEIN"/>
    <property type="match status" value="1"/>
</dbReference>
<evidence type="ECO:0000256" key="1">
    <source>
        <dbReference type="ARBA" id="ARBA00004141"/>
    </source>
</evidence>
<feature type="transmembrane region" description="Helical" evidence="7">
    <location>
        <begin position="246"/>
        <end position="266"/>
    </location>
</feature>
<feature type="transmembrane region" description="Helical" evidence="7">
    <location>
        <begin position="100"/>
        <end position="120"/>
    </location>
</feature>
<feature type="transmembrane region" description="Helical" evidence="7">
    <location>
        <begin position="335"/>
        <end position="359"/>
    </location>
</feature>
<dbReference type="GO" id="GO:0016020">
    <property type="term" value="C:membrane"/>
    <property type="evidence" value="ECO:0007669"/>
    <property type="project" value="UniProtKB-SubCell"/>
</dbReference>
<gene>
    <name evidence="9" type="ORF">UFOPK2370_00576</name>
</gene>
<proteinExistence type="inferred from homology"/>
<dbReference type="Gene3D" id="1.20.1530.20">
    <property type="match status" value="1"/>
</dbReference>
<feature type="domain" description="Cation/H+ exchanger transmembrane" evidence="8">
    <location>
        <begin position="25"/>
        <end position="379"/>
    </location>
</feature>
<evidence type="ECO:0000256" key="7">
    <source>
        <dbReference type="SAM" id="Phobius"/>
    </source>
</evidence>
<feature type="transmembrane region" description="Helical" evidence="7">
    <location>
        <begin position="188"/>
        <end position="211"/>
    </location>
</feature>
<dbReference type="GO" id="GO:1902600">
    <property type="term" value="P:proton transmembrane transport"/>
    <property type="evidence" value="ECO:0007669"/>
    <property type="project" value="InterPro"/>
</dbReference>
<evidence type="ECO:0000313" key="9">
    <source>
        <dbReference type="EMBL" id="CAB4685163.1"/>
    </source>
</evidence>
<evidence type="ECO:0000259" key="8">
    <source>
        <dbReference type="Pfam" id="PF00999"/>
    </source>
</evidence>
<evidence type="ECO:0000256" key="5">
    <source>
        <dbReference type="ARBA" id="ARBA00022989"/>
    </source>
</evidence>
<feature type="transmembrane region" description="Helical" evidence="7">
    <location>
        <begin position="164"/>
        <end position="182"/>
    </location>
</feature>
<name>A0A6J6NLB2_9ZZZZ</name>
<accession>A0A6J6NLB2</accession>
<dbReference type="InterPro" id="IPR038770">
    <property type="entry name" value="Na+/solute_symporter_sf"/>
</dbReference>
<keyword evidence="3" id="KW-0813">Transport</keyword>
<comment type="subcellular location">
    <subcellularLocation>
        <location evidence="1">Membrane</location>
        <topology evidence="1">Multi-pass membrane protein</topology>
    </subcellularLocation>
</comment>
<keyword evidence="4 7" id="KW-0812">Transmembrane</keyword>
<evidence type="ECO:0000256" key="2">
    <source>
        <dbReference type="ARBA" id="ARBA00005551"/>
    </source>
</evidence>
<dbReference type="GO" id="GO:0015297">
    <property type="term" value="F:antiporter activity"/>
    <property type="evidence" value="ECO:0007669"/>
    <property type="project" value="InterPro"/>
</dbReference>
<dbReference type="InterPro" id="IPR006153">
    <property type="entry name" value="Cation/H_exchanger_TM"/>
</dbReference>
<sequence length="390" mass="40712">MTEQFLAAAASQTVSLAIFEIGAVFVLLGLLSFLSLKLRISNIPLFLLAGLALGKGGIVPLEVSEDFLNIGAEIGAILLLLVLGFEYSAKELAITMRSKWQAGILDLVLNALPASLLALVLGFGPLGALAFGGIMFVSSSGIASQLIRETGWAKSVVAKRTTSILVFEDIMLAPYLPLLAAVTLGLSVFAGLASVGVALAVTAGVFVLAYGREIPGLRTLAKQGQGVLLLLVFGVTLAAAGGSSLLGFSGAIAAFLVGLLLTGEVADTLRSRFAPLRELFSAIFFLIFGLSISALDVVAVLPIALLFAAVGIIGKFAVGWWIARDMADPMSWKRIGAFLSARGEFSMIIAGAVAINASMDNLREITLAIVVITATFSTIAIRALRSRFEH</sequence>
<evidence type="ECO:0000256" key="6">
    <source>
        <dbReference type="ARBA" id="ARBA00023136"/>
    </source>
</evidence>
<dbReference type="AlphaFoldDB" id="A0A6J6NLB2"/>
<reference evidence="9" key="1">
    <citation type="submission" date="2020-05" db="EMBL/GenBank/DDBJ databases">
        <authorList>
            <person name="Chiriac C."/>
            <person name="Salcher M."/>
            <person name="Ghai R."/>
            <person name="Kavagutti S V."/>
        </authorList>
    </citation>
    <scope>NUCLEOTIDE SEQUENCE</scope>
</reference>
<evidence type="ECO:0000256" key="4">
    <source>
        <dbReference type="ARBA" id="ARBA00022692"/>
    </source>
</evidence>
<keyword evidence="6 7" id="KW-0472">Membrane</keyword>
<dbReference type="PANTHER" id="PTHR42751:SF6">
    <property type="entry name" value="CONSERVED INTEGRAL MEMBRANE TRANSPORT PROTEIN-RELATED"/>
    <property type="match status" value="1"/>
</dbReference>
<organism evidence="9">
    <name type="scientific">freshwater metagenome</name>
    <dbReference type="NCBI Taxonomy" id="449393"/>
    <lineage>
        <taxon>unclassified sequences</taxon>
        <taxon>metagenomes</taxon>
        <taxon>ecological metagenomes</taxon>
    </lineage>
</organism>
<feature type="transmembrane region" description="Helical" evidence="7">
    <location>
        <begin position="6"/>
        <end position="31"/>
    </location>
</feature>
<feature type="transmembrane region" description="Helical" evidence="7">
    <location>
        <begin position="278"/>
        <end position="295"/>
    </location>
</feature>
<feature type="transmembrane region" description="Helical" evidence="7">
    <location>
        <begin position="365"/>
        <end position="384"/>
    </location>
</feature>
<keyword evidence="5 7" id="KW-1133">Transmembrane helix</keyword>
<feature type="transmembrane region" description="Helical" evidence="7">
    <location>
        <begin position="43"/>
        <end position="61"/>
    </location>
</feature>
<dbReference type="Pfam" id="PF00999">
    <property type="entry name" value="Na_H_Exchanger"/>
    <property type="match status" value="1"/>
</dbReference>
<feature type="transmembrane region" description="Helical" evidence="7">
    <location>
        <begin position="67"/>
        <end position="88"/>
    </location>
</feature>
<comment type="similarity">
    <text evidence="2">Belongs to the monovalent cation:proton antiporter 2 (CPA2) transporter (TC 2.A.37) family.</text>
</comment>
<dbReference type="EMBL" id="CAEZXK010000011">
    <property type="protein sequence ID" value="CAB4685163.1"/>
    <property type="molecule type" value="Genomic_DNA"/>
</dbReference>
<evidence type="ECO:0000256" key="3">
    <source>
        <dbReference type="ARBA" id="ARBA00022448"/>
    </source>
</evidence>